<dbReference type="OrthoDB" id="9771846at2"/>
<dbReference type="NCBIfam" id="TIGR00696">
    <property type="entry name" value="wecG_tagA_cpsF"/>
    <property type="match status" value="1"/>
</dbReference>
<evidence type="ECO:0000256" key="1">
    <source>
        <dbReference type="ARBA" id="ARBA00022676"/>
    </source>
</evidence>
<dbReference type="RefSeq" id="WP_090331459.1">
    <property type="nucleotide sequence ID" value="NZ_FNXY01000001.1"/>
</dbReference>
<dbReference type="GO" id="GO:0016758">
    <property type="term" value="F:hexosyltransferase activity"/>
    <property type="evidence" value="ECO:0007669"/>
    <property type="project" value="TreeGrafter"/>
</dbReference>
<dbReference type="Proteomes" id="UP000199532">
    <property type="component" value="Unassembled WGS sequence"/>
</dbReference>
<keyword evidence="1" id="KW-0328">Glycosyltransferase</keyword>
<dbReference type="AlphaFoldDB" id="A0A1H6QMV4"/>
<reference evidence="3 4" key="1">
    <citation type="submission" date="2016-10" db="EMBL/GenBank/DDBJ databases">
        <authorList>
            <person name="de Groot N.N."/>
        </authorList>
    </citation>
    <scope>NUCLEOTIDE SEQUENCE [LARGE SCALE GENOMIC DNA]</scope>
    <source>
        <strain evidence="3 4">DSM 19938</strain>
    </source>
</reference>
<gene>
    <name evidence="3" type="ORF">SAMN04487995_0427</name>
</gene>
<dbReference type="PANTHER" id="PTHR34136:SF1">
    <property type="entry name" value="UDP-N-ACETYL-D-MANNOSAMINURONIC ACID TRANSFERASE"/>
    <property type="match status" value="1"/>
</dbReference>
<protein>
    <submittedName>
        <fullName evidence="3">N-acetylglucosaminyldiphosphoundecaprenol N-acetyl-beta-D-mannosaminyltransferase</fullName>
    </submittedName>
</protein>
<name>A0A1H6QMV4_9BACT</name>
<evidence type="ECO:0000313" key="4">
    <source>
        <dbReference type="Proteomes" id="UP000199532"/>
    </source>
</evidence>
<dbReference type="STRING" id="408657.SAMN04487995_0427"/>
<accession>A0A1H6QMV4</accession>
<evidence type="ECO:0000256" key="2">
    <source>
        <dbReference type="ARBA" id="ARBA00022679"/>
    </source>
</evidence>
<proteinExistence type="predicted"/>
<evidence type="ECO:0000313" key="3">
    <source>
        <dbReference type="EMBL" id="SEI40342.1"/>
    </source>
</evidence>
<dbReference type="InterPro" id="IPR004629">
    <property type="entry name" value="WecG_TagA_CpsF"/>
</dbReference>
<sequence>MDNAFNTVTVLGFKVFNDDLKNIPVQGEKSRVINCSISPNNYGLTVKDAEFKSTLQNTDFLVLDGVYFALASIFLLGKNIKRNQGPDVYKHFVQRMNETSGRVFFLGSSEKVLRLIKDRMNREYPNITVGTYSPPFKKEFSDQDNQDMIDAINAFQPNVLFVGMTAPKQEKWSVKHRDLLNTNLIVSIGAVFDWYAGTEKEINPIWFKLRLGWLLRMIYRPEIFKRNMGNTIVFFRDLTLILLRLKRQPTFPNLS</sequence>
<dbReference type="CDD" id="cd06533">
    <property type="entry name" value="Glyco_transf_WecG_TagA"/>
    <property type="match status" value="1"/>
</dbReference>
<dbReference type="EMBL" id="FNXY01000001">
    <property type="protein sequence ID" value="SEI40342.1"/>
    <property type="molecule type" value="Genomic_DNA"/>
</dbReference>
<keyword evidence="4" id="KW-1185">Reference proteome</keyword>
<organism evidence="3 4">
    <name type="scientific">Dyadobacter koreensis</name>
    <dbReference type="NCBI Taxonomy" id="408657"/>
    <lineage>
        <taxon>Bacteria</taxon>
        <taxon>Pseudomonadati</taxon>
        <taxon>Bacteroidota</taxon>
        <taxon>Cytophagia</taxon>
        <taxon>Cytophagales</taxon>
        <taxon>Spirosomataceae</taxon>
        <taxon>Dyadobacter</taxon>
    </lineage>
</organism>
<keyword evidence="2 3" id="KW-0808">Transferase</keyword>
<dbReference type="PANTHER" id="PTHR34136">
    <property type="match status" value="1"/>
</dbReference>
<dbReference type="Pfam" id="PF03808">
    <property type="entry name" value="Glyco_tran_WecG"/>
    <property type="match status" value="1"/>
</dbReference>